<name>A0ACC1SPX0_9HYPO</name>
<reference evidence="1" key="1">
    <citation type="submission" date="2022-08" db="EMBL/GenBank/DDBJ databases">
        <title>Genome Sequence of Fusarium decemcellulare.</title>
        <authorList>
            <person name="Buettner E."/>
        </authorList>
    </citation>
    <scope>NUCLEOTIDE SEQUENCE</scope>
    <source>
        <strain evidence="1">Babe19</strain>
    </source>
</reference>
<dbReference type="EMBL" id="JANRMS010000214">
    <property type="protein sequence ID" value="KAJ3544059.1"/>
    <property type="molecule type" value="Genomic_DNA"/>
</dbReference>
<proteinExistence type="predicted"/>
<comment type="caution">
    <text evidence="1">The sequence shown here is derived from an EMBL/GenBank/DDBJ whole genome shotgun (WGS) entry which is preliminary data.</text>
</comment>
<sequence length="7552" mass="834941">MLSVLKAGGTFVMLDPALPEQRLQIMIDQVGASLLISSLENKELSSRLCKITLVVEADGFEDHGATTRKRVPLDPSSVAYIQFTSGSTGVPKGAAISHKSMSSGIHHQLRRLDLGHDTRLYDFSTYSFDMALYNAFFALSSGGCLCVPSESGRKDDLAGSIRSTGANTLLMTPSTAQTISPEDVPAVSKVLFGGEAVHERDAAVWWGQAKVLNMYGPCECTPCSIIGDDLDHPAQAVYIGRGCGANTWVVDPDDHERLVPPGCVGELLLEGPLVSNGYLDDADRNSKTYIEDPTWLLQGHGPEHIGRHARLYKTGDLVRYNDDGSLTFVARKDIQVKIRGQRVELGEVETRIQECLPELIQVAAEVIAPQDSNPMLVAFVLQDHVGAQSSNNVEVYHVPVNAEKEIAKKLPSYMIPSTYLAIREMPKTASGKLNRKQLREIGLTLSPEKLAALRFEQGSKKQPSTDSERLIQRIWGRILGFKNATVIGVEDNFFHLGGDSIAAMKIVRALRELGLELSVADILRFPILQDIAKRVAGSKPEVYETIPPYSLLPEKCDIKSVFRSHHLDPTQTQDAFPCTSLQEGLVSLSAQRSGDYVTQAILELSEQVSIGEFQKAWEAVVEATPLLRTRFIQGDTGLLQVVLDEKVSWKYADNLQTYLEEDRKQPMRLGQAFTRHALVRNTAGRVTSFVLTAHHALHDGWSLGLLMGTLEKTYAGGTLKAIPPFQRFIRYIQNQNIDETSQFWKKALEGCESVPYPALPPSVKKPTANTLVSQAFPNPSSNVGATTSTMIKAAWALVVGYMVNSDDVVLGTTVSGRHAEVSGIDEIPGPTIATVPMRFNLDKTQAIASFLLQYQKLTTDMIPHEQMGLTRIAKLSSDCEQACKFQTLMVIQPEVTGNMKNSLGRLREENAMQWSSSYGLVLEVQLGHHHSTITASFDSRLIDQSAVKSLLRRLEFVLQQLSSASSDSRKTLGDISVLTPADFSTLLNWNQVVPETINSCIHELVHQRAIENPRRPAVCAWNGELTYDELDALSTRLAGHLMRVGVQKETIVPLYFEKSMWTPVAMLAVLKAGGAFLLLDPSLPQARLEVMIKHIDAKIILATENCVQPASDLSENVITVNRTLFSTLNDPVGTGQLSSDPSSAAYVIFTSGSTGTPKGVVITHRNVVSAVTQHSKALEYDESSRVYDFSSYSFGAALNNTFCALTTGACVCVPSDEDRKSNLAASITAFGATDVLLTPSTAETLSPDSVPTLRSLILGGEAVRTQDGNRWLGHVTLRTAYGQSEGTTIATVNPHPATAEQAMSIGKGVGLVTWVVDPANHENLLPPGSIGELMVEGPAVGLGYFKDPKKTAEVFVSDPSWLIKAGRRGRLYKTGDLVRYNDNGSLAYLGRKDSQVKIRGQRIELGDVEYWVRELMLEVDQVAVEVITPKGPKGRPTLAAFIKSAKAEVLPQQDNAAVAKLIYIDVEVEKMLMRQLPSYMVPTAFIAISSLPMTSSGKMNRRELRKIGSDFSADEVRSVQLANNGPIRQPVTEKEHQMQRVWSQVLGVERELIDLNASFFQLGGDSIAAIEVTGAARKLGLEVTVAEVFQHRTLRLVAEMSRYTSADESPVKPFGLVGEETDATSLRHDISQSCLVDPEIIEDAYPCTPLQEGLISLASKRPGDYMMQAVLELAPTVDIAMFRQAWESVARAAAALRTRIVHHQKLGLLQVALNQNIQWHETTGLDDYVKADRQNHMTLSTPLTRFALAKDVTGDIRWFVLSMHHALYDGWSLPIILDMVDEAYAGGDLKDRTSFQPFINYVVQQVNATETSKYWQTELEGCEYAPYPPLPASIDQPISDTVVQHHVSRPKDSYLGVTPSILARAAWAIVTSRVTGTDDVVFGVTVSGRNAPIANIDRMPAPTFATVPFRVQTPAGQKVSDYLEAIQQKATQMIPYEQLGLYRIAKTSSDSQQVCNFQSLLVVQQQTAGSFTESKLGLWQNHDQQEFFNPYALMVEVNLLGNGDLSLKASFDSRVIAGSMVERLLEQFDFVVQQIELTRPRQTLGDISTMTEVDLHTIWSWNQVVPEPAADLCLQELVERQAAVHPEGLAISAWDGDFSYKQLDLLSSHLALQLVEAGLGEGQLIPLCFQKSKWTPISVIAVLKAGGVFVLLDPSLPEERLKAISKQVGSSLIVSSIPEEALSSRLSARVVLVGEQMLHNLSSEKVFKSKRQPVTAPMFAVFTSGSTGTPKGALMSHINFASGLHHQLELLGFNKESRVFDFASYAFDIAVHNIFAAFLLGGCLCIPSEVDRKGNVGKVMAEMRVTIADLTPSVGRLLSPTSLPDLETVIFAGEELTTGDVQRWNNHVRVVNAYGPAECNIVTINRDAKNDGVHIGKGAGINTWVVDPNDSNTLLPPGSPGELLLEGPVVGLGYLNDPAKTASSFIHDPVWLVRGAPGRPGRSGRLYKTGDLVRYDQQGNLSFLGRKDAQVKIRGQRVELGEVEHWVQQCLSDAEQVVGEVITPTGDKGKPILAAFVQRTNNTANLNPDPAVLTITPGMEKSLEQNLPSYMIPSAFFAIMKIPMTPTGKVNRKKLREIGAAFSTQQLAKSDATSTTSKEQPITHAAKRMQFIWCQVLDLEPVQVGLDDSFFRLGGDSITAMKVVGEADKVDVKLSVADIFQHKTLRNVSLHSSEMPVEDQSAIEPFSLLGGNIDVSLISREIADEIGVDGPSSILDVFPCTALQEGLISLGSKRAGNYVAHGTLEISPDIDITAFCHAWEETVRSMDILRTRIVQHERLGLVQVVLDSEPPIAWIKATGLETYRESDRKQFMTIPSPLTRYALVDESGNENGRPRWFVWTIHHALYDGWSMPLIMRAVEETYKGKTLKQGPQFQSFIKYIQQTEESSIQGYWKDTLQNCESVQFPALPHGVDEPKSTSFIHHRIVYPRLSSSSDITISTLIRAAWALVLADTTDSSDVVFGVTVSGRSAPVRRINNLVAPTISTVPVRVQLPPRSVVTISEYLKSLQKKTTDMIPFEQTGLRRISKISPDAKQACSFQNLVVLNPQRDSQKHTSPLGQWCTSDQKEWFGTYALMLEMQLGSDVIEIDASSDSRIIEPWLVEKLLLRLDHVTQQLAMAGPNQTLSDIDSVTPRDLEDIWSWSRHVSRAFNQQMKGYITQAQCQSPTTGLNGWITDPKNPNRLVAPGCVGELLLEGPDIELKYSEEPKALPMRPIQNPDWLKYGSPTHPGRHGAVYRTGCLVRCGQNGEVTLVASDTDIQARLCGQRINLSDIERWVCQCIPDAQDVVAEVVTSDNERNQQTLAVFLHFKGTETIRPFAVRPEALAELATRLPPHSTPSVFLSLGILPLKASGQLNRQQLKDMGASFLAEARAKENDQVAPPKRQPENHIEHQLQKIWARVLDLKPTTVGLDDSFFDLGGDSVAAIKVASAARKAGISITVAGLFRYPTLSEAASQAGSQVAGPVDKIGPFALLGSNMDVKKLIIDLARHIGVRENAIEDAYQCDYISQAVIELDSDCDITRFKQAWENTVQMTQILRTRIVHSESTGLVQVVLNENICWNELPQPLEEYLQLDRDTSMDLGQPLTRYALIQGDSDKPKYFVWTIHHALYDGWSMRLVFDVVNRTFRGEQAMREWPQFQQFIKYVDSQDDEVNARYWRESLEGFDSAAYPEIPTSVMEQPVPNSSAEHSFTYSRAKNSGIMTATLVRAAWALVAGRMSSSSDVVFGANLSGRNAPVGGIHDMPAPTITTVPIRMDTSGRQTVSSYLANAQIQATTMIPFEQYGLQRIAKLSPDAQKATQFQTLLVIQPQGDEQLQIDKSMGKFYEDCNQTRWFNTQALLIQVTLRKGQITASASFDSNVIPSWLAARLLQRLEHVMRQLDSAKPGTTISQIDMVLREDLNDIWGWNATVPEKIEKSVHDLLRQRALQRPQACAISAWDGELTYQQLDTLASHAAARLNSSGIGSGLILLCFEKSMWAYVAMVAALKAGFGFVCLDPSLPETRLQGIVRQVNASALMCSAAQKTLSSRLYDKTILQIDRRLLKQPPSQRPDPHPRANPSSVMYVVFTSGTTGTPKGIAISHENFASSLVHQEAGWGLTTKTRMYEFSSYGFDMSYAAVFATLYAGGCVCVPSDEDRKDVICASMRAFEANSVILTPATSRLLSPTEVPELKTIIFGGETVRVQDLQPWWGTARVVNGYGPSECTPFSTINVDAEFLEAATSIGKGVGAATWIVDPDDHNVLLPLGCTGELLIEGPIVGCGYWNDPQKTSASFIKDPTWLLRGVPDTQDGVGYPGRRGRLYKTGDLVRFDQYGNITHVARKDFQVKIRGQRVELSEVEHRVKECIPESDQVAAEVITLQGSDGRPSLAAFIVMDSRPKTEQAAIYPVSAEVEKTLAIHLPVYMRPSIFFVLGQMPVSASDKVDRKALRTIGASFSVQEQTLQTGPKRQPVTETERELHAIWSRVLKLDPSAIGLDDSLFQLGGDSISAMMVAQEARKIGIKLGASDIFRHPKLWDIASLSFQKVDRQAELFEPFALVDSDKESLLHSISTRYGLDENTIEDVYPCTPLQEGFISLTSKRPGAYVMQNSINLSDISVNRFRQAWENVVATLPILRTMIIHHPNLGLLQLVSNKVGKWSEATNLDAYVKADRAESMDIGRPLSRHAIVQDPSRGNIFVWTIHHAIYDGWTMRLMIQALESALRNEAFVKWPPYQPFINYIRDQDGQAQAQYWKETFSGYEGSPFPALPPGIEQPVTDSVIEHQLPNPKSHSLHMGITVSTLIRAAWALVVSNTSLSDDTVFGVTLSGRNAPISGIDNMPAPTIATVPVRVNTATTQKVTAYLESVQDMATEMMPFEHTGLHRISRISPECQQACTFQTLLIVHPQGTSEMEPTFGSWLETAQDDYFNTYVIMLELYLANNSITAKASFDSRVIAPWMVQNLLKRLESVLVQLSNAKADSTIKEITAMTPKDLDWIWQRNGKLPATVERCVHDVVQDIVKMRPTAQAVYAWDGMLTYAELDKLTGSLSAYLIEYGVQPGQLIPVLFEKSMWTPVVMLAILKAEAAFVLLDTSLPEERLRVISRQVGSDLIVTSIKNKTMGASLAQHVIEVGPNIIDITLRPRTHSLPRPTQLAHSPMFVIFTSGSTGTPKGVMLSHANFCSQIEHQAEILAYRQDSRVFDYAAYSFDAAVHNVFTTWAVGGCLCIPSDDDRKGDITQVMADMLVTMADLTPTVARLLEPSALPLLKTLTFSGEAVSVDDAKRWWGHADVVNAYGPAEAGISTIKHDCQSPGDAVSIGFGAGLTTWIVHPDDSDTLLPPGVVGELLLEGPLVGQGYLNDPNKTAASFINNPSWLLQGTRDIRGRRSRLYKTGDLVQYNQDGSLMYLGRKDTQVKIRGQRIELGEIEHCITKSIPNVGQVVVEAIKPQDGKGKTILAAFITEDSKGNEAESDDDSINLKNMNPAVMEILKSQLTVTMVPSVFFSMKKLPQTATGKTNRKHLRELGARYSVQQLAENKSASVPKVQPTTPEQLQMQTIWATVLELDCSTIGLDDSFLQLGGDSIAAMRVAGEARQIGLQLSVADIFRTPKLRDLIRRVSLAPKAFSDAIKPIPHSEPVEQSFAQGRLWFLEQLYPGLTWYLMPFAIRFQGPLQLDALEKALNTIESRHDTLRSTFLTRNGAYFQQVHPFVPKKLPIIDISSGGEESLTQSLKKDQTVTFDLTREAGWRVTVYKLGEEHHVLSVVLHHINSDGWSIGVFRKELAQLYSAALRGKDPATQIQPLPVQYRDYSAWQKQRLDNGEFQRQLDYWTDKLQTSRPVEFLADKPRPKTLSGKADVHEFRFEGDMFNRIQSFCNKYAVTPFVVLLAAFRATHYRMTGVEDATVGTANANRDRWELKNMIGFFVNLQCLRITVEDDSFESLVRQVQQTTAESFDNQDIPFEQIVAKLNRERDLSRHPLAQVAFALHARGTSGAINLEGVESEMLGLIPTTRFDLEFHFFEEENALQGDVIYSTDLYTPEMVANMLDVFNVVLEGGLDEPQSKIASLPLLMTEGFEALNSMGLLEIDQTDYPRDSTIIDIFQQQVTANPRKVAVKDSTSQITFAVLDQKSDSVARWLTTKGFSAETVVPVIAKRSVETIVAFLGILKANFAYLPLAPNTPGERLKGILSSIKGPTVILLGNNVRSPDFENMESTSIDSISESKAKWSLFQRLCPIKGPSASSLAYVLYTSGSTGRPKGVMLEHRGVLRLVLQNNYTRYLTRHGAVAHMLNIIFDASMLEIYSALLNGLTLVCLDHEVILDSIALQKTFLQEGIGYAVFTPAHLKQVLADSPTIISQLDTIVVGGDRFDPDDAIRAQRAIKGQVINAYGPTENTVISTLYPVNEADLWANGLPIGRALSNSGAYIMDSELHLQPLGVIGELVVTGDGLARGYTESQRNIDRFVTVDINGQELRAYRTGDLARFRPTDGQIEFFGRMDVQVKIRGHRVELGEIEQVLLGHDSVTDAVALIHQEDSQEPQLYAFVTFQNIKTEEIAEVDELDGVNDEDGDDEDDEETGHIQVWKGLFDGDKYVGIDDGKALGRDFMGWTSMYDGALIDKEEMNEWLDETIATINLSLGDGHVLELGTGSGMILFNLIEGLSSYIGIDPAERAVDYVNKAAKSIPSLADKVRVYKGTADKLDDLPGLITPNIVICNSVAQYFPSQGYLFKVIEELVQREGIETLFFGDMRSQAMYREFCVTKVLSMSGDSITQADLRQRIADIGRAEVELLVDPGFFTALKSRLPDFVDHVEILPKNMVATNELSCYRYAAVIHLKTQPSRRQQVHSIERHQWVDFTDQALSRSTLVQRLQSSLQETLPISNIPYNKTIYERFVVEHLSKAIDDGSSDKEDWLSTLRAAAQNCPSLSAHELKQIAEQTGYRVEISWARQFSLHGGLDAVFHRIEPELGGTRVLFQFPNDHEGRPLRTMSSNPLLQQARQRVKVDLEARLRDHLPSYMIPKAITILDEMPVNTSGKVDRKVLAETLRTRTAPVRGEVREPNNKTEEQLQKIWARVLGISSDGIGLDDSFFQLGGDSITAMKVVSEARKLGINLAVSDVFRSDSLEELALQPLQHAGELDQDEEPVVLVNEETQTALLQDLDALDFGIRSDQVTDILPLTSMQARYITEGSTNGQFANYFFLDFGLDLDIGRLKSSIHHVLQAIPILRAAFVQIKGKYWQVVPRMFDVPWLERDVERPLTEASLNFCRADSKTISFVKPPALFTLLKNKTEGLRLVIRMSHAQYDGASFPCALRALIDGYFGRPMAIGPDYSVFLAYAARRRPESITYWKDLLQGSSLTTIQPHISTGDQGLEPKPVAVCAAVTLPSLPGKTTTATLASAAWALLVAHLTRAQDVVYGHVVTGRNGRISGMDELVGPTLNVAPVRATLSATQTPRELLRHLQKQFSSMGDADSLGYDDIMENCTSWPAGTQFESIIHHANIDEHPYFDFGQDKIKLEFFQNTELVPQHIMVASYPLGDRLQFNVLANTHIMSHRVGETLAKGLCTIVSKMGAAPDEPLFKWLDELRLDL</sequence>
<dbReference type="Proteomes" id="UP001148629">
    <property type="component" value="Unassembled WGS sequence"/>
</dbReference>
<evidence type="ECO:0000313" key="1">
    <source>
        <dbReference type="EMBL" id="KAJ3544059.1"/>
    </source>
</evidence>
<evidence type="ECO:0000313" key="2">
    <source>
        <dbReference type="Proteomes" id="UP001148629"/>
    </source>
</evidence>
<protein>
    <submittedName>
        <fullName evidence="1">Uncharacterized protein</fullName>
    </submittedName>
</protein>
<accession>A0ACC1SPX0</accession>
<keyword evidence="2" id="KW-1185">Reference proteome</keyword>
<gene>
    <name evidence="1" type="ORF">NM208_g3252</name>
</gene>
<organism evidence="1 2">
    <name type="scientific">Fusarium decemcellulare</name>
    <dbReference type="NCBI Taxonomy" id="57161"/>
    <lineage>
        <taxon>Eukaryota</taxon>
        <taxon>Fungi</taxon>
        <taxon>Dikarya</taxon>
        <taxon>Ascomycota</taxon>
        <taxon>Pezizomycotina</taxon>
        <taxon>Sordariomycetes</taxon>
        <taxon>Hypocreomycetidae</taxon>
        <taxon>Hypocreales</taxon>
        <taxon>Nectriaceae</taxon>
        <taxon>Fusarium</taxon>
        <taxon>Fusarium decemcellulare species complex</taxon>
    </lineage>
</organism>